<dbReference type="InterPro" id="IPR029787">
    <property type="entry name" value="Nucleotide_cyclase"/>
</dbReference>
<dbReference type="PANTHER" id="PTHR45228">
    <property type="entry name" value="CYCLIC DI-GMP PHOSPHODIESTERASE TM_0186-RELATED"/>
    <property type="match status" value="1"/>
</dbReference>
<comment type="subcellular location">
    <subcellularLocation>
        <location evidence="1">Cell membrane</location>
        <topology evidence="1">Multi-pass membrane protein</topology>
    </subcellularLocation>
</comment>
<dbReference type="Gene3D" id="3.30.70.270">
    <property type="match status" value="1"/>
</dbReference>
<organism evidence="9 10">
    <name type="scientific">Dethiosulfovibrio marinus</name>
    <dbReference type="NCBI Taxonomy" id="133532"/>
    <lineage>
        <taxon>Bacteria</taxon>
        <taxon>Thermotogati</taxon>
        <taxon>Synergistota</taxon>
        <taxon>Synergistia</taxon>
        <taxon>Synergistales</taxon>
        <taxon>Dethiosulfovibrionaceae</taxon>
        <taxon>Dethiosulfovibrio</taxon>
    </lineage>
</organism>
<keyword evidence="9" id="KW-0808">Transferase</keyword>
<accession>A0ABS9ERI1</accession>
<evidence type="ECO:0000313" key="10">
    <source>
        <dbReference type="Proteomes" id="UP001200430"/>
    </source>
</evidence>
<dbReference type="InterPro" id="IPR043128">
    <property type="entry name" value="Rev_trsase/Diguanyl_cyclase"/>
</dbReference>
<keyword evidence="4 6" id="KW-1133">Transmembrane helix</keyword>
<dbReference type="Proteomes" id="UP001200430">
    <property type="component" value="Unassembled WGS sequence"/>
</dbReference>
<dbReference type="Pfam" id="PF13487">
    <property type="entry name" value="HD_5"/>
    <property type="match status" value="1"/>
</dbReference>
<reference evidence="9 10" key="1">
    <citation type="submission" date="2022-01" db="EMBL/GenBank/DDBJ databases">
        <title>Dethiosulfovibrio faecalis sp. nov., a novel proteolytic, non-sulfur-reducing bacterium isolated from a marine aquaculture solid waste bioreactor.</title>
        <authorList>
            <person name="Grabowski S."/>
            <person name="Apolinario E."/>
            <person name="Schneider N."/>
            <person name="Marshall C.W."/>
            <person name="Sowers K.R."/>
        </authorList>
    </citation>
    <scope>NUCLEOTIDE SEQUENCE [LARGE SCALE GENOMIC DNA]</scope>
    <source>
        <strain evidence="9 10">DSM 12537</strain>
    </source>
</reference>
<dbReference type="Pfam" id="PF00990">
    <property type="entry name" value="GGDEF"/>
    <property type="match status" value="1"/>
</dbReference>
<dbReference type="InterPro" id="IPR033479">
    <property type="entry name" value="dCache_1"/>
</dbReference>
<protein>
    <submittedName>
        <fullName evidence="9">Diguanylate cyclase</fullName>
        <ecNumber evidence="9">2.7.7.65</ecNumber>
    </submittedName>
</protein>
<evidence type="ECO:0000256" key="3">
    <source>
        <dbReference type="ARBA" id="ARBA00022692"/>
    </source>
</evidence>
<evidence type="ECO:0000313" key="9">
    <source>
        <dbReference type="EMBL" id="MCF4142428.1"/>
    </source>
</evidence>
<comment type="caution">
    <text evidence="9">The sequence shown here is derived from an EMBL/GenBank/DDBJ whole genome shotgun (WGS) entry which is preliminary data.</text>
</comment>
<dbReference type="Gene3D" id="3.30.450.20">
    <property type="entry name" value="PAS domain"/>
    <property type="match status" value="1"/>
</dbReference>
<keyword evidence="5 6" id="KW-0472">Membrane</keyword>
<dbReference type="Pfam" id="PF02743">
    <property type="entry name" value="dCache_1"/>
    <property type="match status" value="1"/>
</dbReference>
<evidence type="ECO:0000256" key="1">
    <source>
        <dbReference type="ARBA" id="ARBA00004651"/>
    </source>
</evidence>
<evidence type="ECO:0000256" key="4">
    <source>
        <dbReference type="ARBA" id="ARBA00022989"/>
    </source>
</evidence>
<keyword evidence="2" id="KW-1003">Cell membrane</keyword>
<dbReference type="SUPFAM" id="SSF109604">
    <property type="entry name" value="HD-domain/PDEase-like"/>
    <property type="match status" value="1"/>
</dbReference>
<keyword evidence="3 6" id="KW-0812">Transmembrane</keyword>
<feature type="domain" description="GGDEF" evidence="7">
    <location>
        <begin position="384"/>
        <end position="516"/>
    </location>
</feature>
<dbReference type="Gene3D" id="1.10.3210.10">
    <property type="entry name" value="Hypothetical protein af1432"/>
    <property type="match status" value="1"/>
</dbReference>
<dbReference type="InterPro" id="IPR052020">
    <property type="entry name" value="Cyclic_di-GMP/3'3'-cGAMP_PDE"/>
</dbReference>
<dbReference type="SUPFAM" id="SSF55073">
    <property type="entry name" value="Nucleotide cyclase"/>
    <property type="match status" value="1"/>
</dbReference>
<dbReference type="EMBL" id="JAKGUD010000005">
    <property type="protein sequence ID" value="MCF4142428.1"/>
    <property type="molecule type" value="Genomic_DNA"/>
</dbReference>
<gene>
    <name evidence="9" type="ORF">L2W38_06340</name>
</gene>
<evidence type="ECO:0000259" key="8">
    <source>
        <dbReference type="PROSITE" id="PS51832"/>
    </source>
</evidence>
<evidence type="ECO:0000256" key="6">
    <source>
        <dbReference type="SAM" id="Phobius"/>
    </source>
</evidence>
<dbReference type="RefSeq" id="WP_236099155.1">
    <property type="nucleotide sequence ID" value="NZ_JAKGUD010000005.1"/>
</dbReference>
<dbReference type="PROSITE" id="PS50887">
    <property type="entry name" value="GGDEF"/>
    <property type="match status" value="1"/>
</dbReference>
<dbReference type="CDD" id="cd01949">
    <property type="entry name" value="GGDEF"/>
    <property type="match status" value="1"/>
</dbReference>
<evidence type="ECO:0000256" key="5">
    <source>
        <dbReference type="ARBA" id="ARBA00023136"/>
    </source>
</evidence>
<dbReference type="NCBIfam" id="TIGR00254">
    <property type="entry name" value="GGDEF"/>
    <property type="match status" value="1"/>
</dbReference>
<sequence>MFVVSKSVRSTFVAILVILISVTALPILIFVRNESDREADLALTTLNNALELQTNYMTRWFDLNIMEDMKAVSKLRSVQSLDLDAMAEDLKAMAEERTDLAKLLYFDRDGDPVLDSEVGDISQGQFNVSDRKYFKAGQKGLPYVTSIIQAKDKNSVQFIGFSVPLIIDGAFEGVILGSVRLSNLINLIKDHSFGKGGYFRIFDHNGIPLGENFSEATPCFSPDEVKNGEGLLIDNISENGKKQMLKIAPLAYGNLFVGAVLNMDEIKAGSSRIVKTHLKILIFSIIVGIFFFLLLSYSITKSIDKLQKQLSSASEMNYAPTPIPPSGMPLEIKQIWKSVENLKERVRRSIEEIREMSVRDALTGLHNRRYFEEEVSRLGRGDQDPITVAMCDVNGLKLVNDALGHEWGDKLINKAATALKNVSQPGDIVARLGGDEFALLVPKYSEKRDIGAALKARMETADSDEDIPLQMAWGIATGKASRRSIEEIIKDADERMYALKESQRNDARDTILTFFLRMISSREDRKVGHMKRCRSIMAAFVPTIDEVDEIFRKRMIRLAEIHDIGLVGVDPKILGKKGPLTDEERKEVRAHPEIGYRIAIAAPTLSDLADAILHHHQRWDGTGYPFRKDAVSGKGIPLESRIMNLVDSYEAMTHKYYGKSMTHEEAIEEIRRCSGTQFDPEWADRFLAFLKEKGPGVL</sequence>
<dbReference type="CDD" id="cd00077">
    <property type="entry name" value="HDc"/>
    <property type="match status" value="1"/>
</dbReference>
<dbReference type="PROSITE" id="PS51832">
    <property type="entry name" value="HD_GYP"/>
    <property type="match status" value="1"/>
</dbReference>
<dbReference type="InterPro" id="IPR037522">
    <property type="entry name" value="HD_GYP_dom"/>
</dbReference>
<keyword evidence="9" id="KW-0548">Nucleotidyltransferase</keyword>
<dbReference type="InterPro" id="IPR000160">
    <property type="entry name" value="GGDEF_dom"/>
</dbReference>
<feature type="transmembrane region" description="Helical" evidence="6">
    <location>
        <begin position="12"/>
        <end position="31"/>
    </location>
</feature>
<keyword evidence="10" id="KW-1185">Reference proteome</keyword>
<evidence type="ECO:0000256" key="2">
    <source>
        <dbReference type="ARBA" id="ARBA00022475"/>
    </source>
</evidence>
<proteinExistence type="predicted"/>
<name>A0ABS9ERI1_9BACT</name>
<dbReference type="Gene3D" id="6.10.340.10">
    <property type="match status" value="1"/>
</dbReference>
<feature type="transmembrane region" description="Helical" evidence="6">
    <location>
        <begin position="280"/>
        <end position="299"/>
    </location>
</feature>
<evidence type="ECO:0000259" key="7">
    <source>
        <dbReference type="PROSITE" id="PS50887"/>
    </source>
</evidence>
<dbReference type="PANTHER" id="PTHR45228:SF1">
    <property type="entry name" value="CYCLIC DI-GMP PHOSPHODIESTERASE TM_0186"/>
    <property type="match status" value="1"/>
</dbReference>
<dbReference type="CDD" id="cd12914">
    <property type="entry name" value="PDC1_DGC_like"/>
    <property type="match status" value="1"/>
</dbReference>
<dbReference type="InterPro" id="IPR003607">
    <property type="entry name" value="HD/PDEase_dom"/>
</dbReference>
<feature type="domain" description="HD-GYP" evidence="8">
    <location>
        <begin position="504"/>
        <end position="698"/>
    </location>
</feature>
<dbReference type="GO" id="GO:0052621">
    <property type="term" value="F:diguanylate cyclase activity"/>
    <property type="evidence" value="ECO:0007669"/>
    <property type="project" value="UniProtKB-EC"/>
</dbReference>
<dbReference type="SMART" id="SM00267">
    <property type="entry name" value="GGDEF"/>
    <property type="match status" value="1"/>
</dbReference>
<dbReference type="EC" id="2.7.7.65" evidence="9"/>